<keyword evidence="1" id="KW-0880">Kelch repeat</keyword>
<feature type="region of interest" description="Disordered" evidence="3">
    <location>
        <begin position="1"/>
        <end position="33"/>
    </location>
</feature>
<name>A0A9P6FP01_9FUNG</name>
<feature type="transmembrane region" description="Helical" evidence="4">
    <location>
        <begin position="294"/>
        <end position="318"/>
    </location>
</feature>
<reference evidence="5" key="1">
    <citation type="journal article" date="2020" name="Fungal Divers.">
        <title>Resolving the Mortierellaceae phylogeny through synthesis of multi-gene phylogenetics and phylogenomics.</title>
        <authorList>
            <person name="Vandepol N."/>
            <person name="Liber J."/>
            <person name="Desiro A."/>
            <person name="Na H."/>
            <person name="Kennedy M."/>
            <person name="Barry K."/>
            <person name="Grigoriev I.V."/>
            <person name="Miller A.N."/>
            <person name="O'Donnell K."/>
            <person name="Stajich J.E."/>
            <person name="Bonito G."/>
        </authorList>
    </citation>
    <scope>NUCLEOTIDE SEQUENCE</scope>
    <source>
        <strain evidence="5">KOD1015</strain>
    </source>
</reference>
<evidence type="ECO:0000256" key="3">
    <source>
        <dbReference type="SAM" id="MobiDB-lite"/>
    </source>
</evidence>
<dbReference type="Proteomes" id="UP000780801">
    <property type="component" value="Unassembled WGS sequence"/>
</dbReference>
<keyword evidence="6" id="KW-1185">Reference proteome</keyword>
<dbReference type="Gene3D" id="2.120.10.80">
    <property type="entry name" value="Kelch-type beta propeller"/>
    <property type="match status" value="1"/>
</dbReference>
<feature type="region of interest" description="Disordered" evidence="3">
    <location>
        <begin position="270"/>
        <end position="289"/>
    </location>
</feature>
<organism evidence="5 6">
    <name type="scientific">Lunasporangiospora selenospora</name>
    <dbReference type="NCBI Taxonomy" id="979761"/>
    <lineage>
        <taxon>Eukaryota</taxon>
        <taxon>Fungi</taxon>
        <taxon>Fungi incertae sedis</taxon>
        <taxon>Mucoromycota</taxon>
        <taxon>Mortierellomycotina</taxon>
        <taxon>Mortierellomycetes</taxon>
        <taxon>Mortierellales</taxon>
        <taxon>Mortierellaceae</taxon>
        <taxon>Lunasporangiospora</taxon>
    </lineage>
</organism>
<dbReference type="InterPro" id="IPR015915">
    <property type="entry name" value="Kelch-typ_b-propeller"/>
</dbReference>
<keyword evidence="2" id="KW-0677">Repeat</keyword>
<keyword evidence="4" id="KW-0812">Transmembrane</keyword>
<feature type="compositionally biased region" description="Pro residues" evidence="3">
    <location>
        <begin position="274"/>
        <end position="284"/>
    </location>
</feature>
<protein>
    <submittedName>
        <fullName evidence="5">Uncharacterized protein</fullName>
    </submittedName>
</protein>
<dbReference type="PANTHER" id="PTHR46093:SF18">
    <property type="entry name" value="FIBRONECTIN TYPE-III DOMAIN-CONTAINING PROTEIN"/>
    <property type="match status" value="1"/>
</dbReference>
<evidence type="ECO:0000313" key="6">
    <source>
        <dbReference type="Proteomes" id="UP000780801"/>
    </source>
</evidence>
<feature type="region of interest" description="Disordered" evidence="3">
    <location>
        <begin position="345"/>
        <end position="369"/>
    </location>
</feature>
<dbReference type="OrthoDB" id="540004at2759"/>
<dbReference type="SUPFAM" id="SSF117281">
    <property type="entry name" value="Kelch motif"/>
    <property type="match status" value="1"/>
</dbReference>
<dbReference type="EMBL" id="JAABOA010003320">
    <property type="protein sequence ID" value="KAF9578789.1"/>
    <property type="molecule type" value="Genomic_DNA"/>
</dbReference>
<keyword evidence="4" id="KW-1133">Transmembrane helix</keyword>
<dbReference type="PANTHER" id="PTHR46093">
    <property type="entry name" value="ACYL-COA-BINDING DOMAIN-CONTAINING PROTEIN 5"/>
    <property type="match status" value="1"/>
</dbReference>
<dbReference type="AlphaFoldDB" id="A0A9P6FP01"/>
<accession>A0A9P6FP01</accession>
<comment type="caution">
    <text evidence="5">The sequence shown here is derived from an EMBL/GenBank/DDBJ whole genome shotgun (WGS) entry which is preliminary data.</text>
</comment>
<sequence>MSAYSISKGTWSPVSQAVSTSTGGGSRNKDSENTAAGRTMVGFALFSPTPGSLSKAAMGVAVGGGWLPPKSKADSVQATELTNLAMETNLINFGRDGNLGSLAWTTSSSSNSLSSLAGARVVILPGGTEALVVGGVTTTKNGGLPFDSMPIIDLVTGAVLLQKTQSPIFSGPPLPRYGHCVVLLRDDKLTNDLYTLDLKTWRWTQQSPKGQNSGPPPVRDHQCIRVGDQLLSFLGFNSNLWPASSTDPGYPSAPPIYVLSVPQWTWSRQFTPIPGTPPPPPPPNVSTDGSKGKISGVGIAFGVVFGLAFVGMVAYLVFSHKRRQRKKKEVLIQIELEERRKEEAKLEKERQKKEQEGLPPIPPPSSIPSDHVSGNMGGPMFYGNNGYGQHDNYMQPYASPGMSNFGGPAYMPQQNPFHNPAYQSDPPVGPNPFHSPVPAPAAQYYSPHPSPTPLPMNMPQHPAYSQEGPSSYVPEEMGHTSPTLPPAQQYQQHQPHYPPGGYLGPPGSMASPAQGTSLVNAGARDKFSFIEPTSTYR</sequence>
<evidence type="ECO:0000313" key="5">
    <source>
        <dbReference type="EMBL" id="KAF9578789.1"/>
    </source>
</evidence>
<evidence type="ECO:0000256" key="1">
    <source>
        <dbReference type="ARBA" id="ARBA00022441"/>
    </source>
</evidence>
<gene>
    <name evidence="5" type="ORF">BGW38_005247</name>
</gene>
<evidence type="ECO:0000256" key="4">
    <source>
        <dbReference type="SAM" id="Phobius"/>
    </source>
</evidence>
<evidence type="ECO:0000256" key="2">
    <source>
        <dbReference type="ARBA" id="ARBA00022737"/>
    </source>
</evidence>
<dbReference type="CDD" id="cd12087">
    <property type="entry name" value="TM_EGFR-like"/>
    <property type="match status" value="1"/>
</dbReference>
<proteinExistence type="predicted"/>
<feature type="compositionally biased region" description="Polar residues" evidence="3">
    <location>
        <begin position="1"/>
        <end position="21"/>
    </location>
</feature>
<feature type="compositionally biased region" description="Low complexity" evidence="3">
    <location>
        <begin position="486"/>
        <end position="495"/>
    </location>
</feature>
<keyword evidence="4" id="KW-0472">Membrane</keyword>
<feature type="compositionally biased region" description="Basic and acidic residues" evidence="3">
    <location>
        <begin position="345"/>
        <end position="356"/>
    </location>
</feature>
<feature type="region of interest" description="Disordered" evidence="3">
    <location>
        <begin position="460"/>
        <end position="537"/>
    </location>
</feature>